<proteinExistence type="inferred from homology"/>
<evidence type="ECO:0000256" key="2">
    <source>
        <dbReference type="SAM" id="Coils"/>
    </source>
</evidence>
<feature type="coiled-coil region" evidence="2">
    <location>
        <begin position="313"/>
        <end position="347"/>
    </location>
</feature>
<evidence type="ECO:0000313" key="5">
    <source>
        <dbReference type="Proteomes" id="UP000677054"/>
    </source>
</evidence>
<evidence type="ECO:0000256" key="1">
    <source>
        <dbReference type="RuleBase" id="RU004560"/>
    </source>
</evidence>
<dbReference type="Pfam" id="PF00735">
    <property type="entry name" value="Septin"/>
    <property type="match status" value="1"/>
</dbReference>
<gene>
    <name evidence="4" type="ORF">DSTB1V02_LOCUS110</name>
</gene>
<comment type="similarity">
    <text evidence="1">Belongs to the TRAFAC class TrmE-Era-EngA-EngB-Septin-like GTPase superfamily. Septin GTPase family.</text>
</comment>
<keyword evidence="2" id="KW-0175">Coiled coil</keyword>
<keyword evidence="1" id="KW-0342">GTP-binding</keyword>
<dbReference type="InterPro" id="IPR027417">
    <property type="entry name" value="P-loop_NTPase"/>
</dbReference>
<dbReference type="PANTHER" id="PTHR32046:SF14">
    <property type="match status" value="1"/>
</dbReference>
<dbReference type="Gene3D" id="3.40.50.300">
    <property type="entry name" value="P-loop containing nucleotide triphosphate hydrolases"/>
    <property type="match status" value="1"/>
</dbReference>
<dbReference type="SUPFAM" id="SSF52540">
    <property type="entry name" value="P-loop containing nucleoside triphosphate hydrolases"/>
    <property type="match status" value="1"/>
</dbReference>
<accession>A0A7R8X5E3</accession>
<dbReference type="EMBL" id="LR899523">
    <property type="protein sequence ID" value="CAD7240073.1"/>
    <property type="molecule type" value="Genomic_DNA"/>
</dbReference>
<name>A0A7R8X5E3_9CRUS</name>
<dbReference type="Proteomes" id="UP000677054">
    <property type="component" value="Unassembled WGS sequence"/>
</dbReference>
<dbReference type="PANTHER" id="PTHR32046">
    <property type="entry name" value="G DOMAIN-CONTAINING PROTEIN"/>
    <property type="match status" value="1"/>
</dbReference>
<evidence type="ECO:0000259" key="3">
    <source>
        <dbReference type="Pfam" id="PF00735"/>
    </source>
</evidence>
<evidence type="ECO:0000313" key="4">
    <source>
        <dbReference type="EMBL" id="CAD7240073.1"/>
    </source>
</evidence>
<sequence length="619" mass="70608">MMEGPRYVQVSAGSGISGRSGKKYGKLSEMVKKEMATKYEAGKEGIPTIYKLKKRKIMSYPEKQIAKYDVGERVREDIEEKVLMLVGATGAGKTTMINGIVNYVYGVEWDDDFRFKLITERKTQETTEASARSQTKHVTAYTLHWQTGFQVPYSLTIIDTPGFGDTEGLDLDRGMLTKVGLRREVHSFFAACKRYGLDSLNGVGLVLPASVSRLTGAQTYIFGSVMELFGKDVGDKFYVLVSFADGQRPKVLNTLKAAKIPHDKSYRFNNSALFSANTIDEGFQFMFWDMGTKSYSTFLDVFKSSDPVPLKKTMDVLEDRQRLQDIMQRLESEIRRGLTKLEELRETYESVKTSRNTLDKFKVTRMKYESIPLNNGEYAINCCNSKCTGRTCQYPSDVTDRELQLSQCMRSRTTTGYARCIHCNCAYHHHANQNWRYEATVVTELSSEAEIRSQYEKTLRKSLYKEELTKNLAADIRSCQLQVYSMISDAHMIMNQLQENALRPEPVSTVDYINLLIEAEKREAKRGYLIRIQQLEAVKRASQLAEDLLRGQHNPFPNLRETLESVQLLDLGDTGNIGAPDSLVDTIRGFLTRAVKKLKKNEEKKHKDKKKRLGFFKTK</sequence>
<dbReference type="InterPro" id="IPR030379">
    <property type="entry name" value="G_SEPTIN_dom"/>
</dbReference>
<dbReference type="GO" id="GO:0005525">
    <property type="term" value="F:GTP binding"/>
    <property type="evidence" value="ECO:0007669"/>
    <property type="project" value="UniProtKB-KW"/>
</dbReference>
<dbReference type="EMBL" id="CAJPEV010000006">
    <property type="protein sequence ID" value="CAG0878587.1"/>
    <property type="molecule type" value="Genomic_DNA"/>
</dbReference>
<dbReference type="OrthoDB" id="2386367at2759"/>
<keyword evidence="5" id="KW-1185">Reference proteome</keyword>
<protein>
    <recommendedName>
        <fullName evidence="3">Septin-type G domain-containing protein</fullName>
    </recommendedName>
</protein>
<reference evidence="4" key="1">
    <citation type="submission" date="2020-11" db="EMBL/GenBank/DDBJ databases">
        <authorList>
            <person name="Tran Van P."/>
        </authorList>
    </citation>
    <scope>NUCLEOTIDE SEQUENCE</scope>
</reference>
<dbReference type="AlphaFoldDB" id="A0A7R8X5E3"/>
<feature type="domain" description="Septin-type G" evidence="3">
    <location>
        <begin position="83"/>
        <end position="166"/>
    </location>
</feature>
<organism evidence="4">
    <name type="scientific">Darwinula stevensoni</name>
    <dbReference type="NCBI Taxonomy" id="69355"/>
    <lineage>
        <taxon>Eukaryota</taxon>
        <taxon>Metazoa</taxon>
        <taxon>Ecdysozoa</taxon>
        <taxon>Arthropoda</taxon>
        <taxon>Crustacea</taxon>
        <taxon>Oligostraca</taxon>
        <taxon>Ostracoda</taxon>
        <taxon>Podocopa</taxon>
        <taxon>Podocopida</taxon>
        <taxon>Darwinulocopina</taxon>
        <taxon>Darwinuloidea</taxon>
        <taxon>Darwinulidae</taxon>
        <taxon>Darwinula</taxon>
    </lineage>
</organism>
<keyword evidence="1" id="KW-0547">Nucleotide-binding</keyword>